<proteinExistence type="predicted"/>
<accession>A0A8J3PCW4</accession>
<comment type="caution">
    <text evidence="1">The sequence shown here is derived from an EMBL/GenBank/DDBJ whole genome shotgun (WGS) entry which is preliminary data.</text>
</comment>
<dbReference type="EMBL" id="BONI01000088">
    <property type="protein sequence ID" value="GIG10421.1"/>
    <property type="molecule type" value="Genomic_DNA"/>
</dbReference>
<keyword evidence="2" id="KW-1185">Reference proteome</keyword>
<dbReference type="AlphaFoldDB" id="A0A8J3PCW4"/>
<gene>
    <name evidence="1" type="ORF">Cco03nite_71210</name>
</gene>
<reference evidence="1 2" key="1">
    <citation type="submission" date="2021-01" db="EMBL/GenBank/DDBJ databases">
        <title>Whole genome shotgun sequence of Catellatospora coxensis NBRC 107359.</title>
        <authorList>
            <person name="Komaki H."/>
            <person name="Tamura T."/>
        </authorList>
    </citation>
    <scope>NUCLEOTIDE SEQUENCE [LARGE SCALE GENOMIC DNA]</scope>
    <source>
        <strain evidence="1 2">NBRC 107359</strain>
    </source>
</reference>
<organism evidence="1 2">
    <name type="scientific">Catellatospora coxensis</name>
    <dbReference type="NCBI Taxonomy" id="310354"/>
    <lineage>
        <taxon>Bacteria</taxon>
        <taxon>Bacillati</taxon>
        <taxon>Actinomycetota</taxon>
        <taxon>Actinomycetes</taxon>
        <taxon>Micromonosporales</taxon>
        <taxon>Micromonosporaceae</taxon>
        <taxon>Catellatospora</taxon>
    </lineage>
</organism>
<evidence type="ECO:0000313" key="2">
    <source>
        <dbReference type="Proteomes" id="UP000630887"/>
    </source>
</evidence>
<dbReference type="Proteomes" id="UP000630887">
    <property type="component" value="Unassembled WGS sequence"/>
</dbReference>
<name>A0A8J3PCW4_9ACTN</name>
<sequence length="119" mass="13204">MRRPPNIIRPLGVSKVRTPHRREMTAMPVGTLSAARRRIYSALIAQPKRHWSVRTLTDALSAHACVKEAAVRDAVNLLLAQRFMEQVPYQRALTVALTAGGEQALIVALRRDTRSAEGP</sequence>
<evidence type="ECO:0000313" key="1">
    <source>
        <dbReference type="EMBL" id="GIG10421.1"/>
    </source>
</evidence>
<protein>
    <submittedName>
        <fullName evidence="1">Uncharacterized protein</fullName>
    </submittedName>
</protein>